<dbReference type="GO" id="GO:0003676">
    <property type="term" value="F:nucleic acid binding"/>
    <property type="evidence" value="ECO:0007669"/>
    <property type="project" value="InterPro"/>
</dbReference>
<feature type="domain" description="CCHC-type" evidence="3">
    <location>
        <begin position="293"/>
        <end position="307"/>
    </location>
</feature>
<dbReference type="EMBL" id="ULHB01000050">
    <property type="protein sequence ID" value="SYW79239.1"/>
    <property type="molecule type" value="Genomic_DNA"/>
</dbReference>
<dbReference type="InterPro" id="IPR001878">
    <property type="entry name" value="Znf_CCHC"/>
</dbReference>
<organism evidence="4 6">
    <name type="scientific">Ustilago bromivora</name>
    <dbReference type="NCBI Taxonomy" id="307758"/>
    <lineage>
        <taxon>Eukaryota</taxon>
        <taxon>Fungi</taxon>
        <taxon>Dikarya</taxon>
        <taxon>Basidiomycota</taxon>
        <taxon>Ustilaginomycotina</taxon>
        <taxon>Ustilaginomycetes</taxon>
        <taxon>Ustilaginales</taxon>
        <taxon>Ustilaginaceae</taxon>
        <taxon>Ustilago</taxon>
    </lineage>
</organism>
<reference evidence="6" key="1">
    <citation type="submission" date="2016-04" db="EMBL/GenBank/DDBJ databases">
        <authorList>
            <person name="Guldener U."/>
            <person name="Guldener U."/>
        </authorList>
    </citation>
    <scope>NUCLEOTIDE SEQUENCE [LARGE SCALE GENOMIC DNA]</scope>
    <source>
        <strain evidence="6">UB2112</strain>
    </source>
</reference>
<evidence type="ECO:0000256" key="1">
    <source>
        <dbReference type="PROSITE-ProRule" id="PRU00047"/>
    </source>
</evidence>
<evidence type="ECO:0000259" key="3">
    <source>
        <dbReference type="PROSITE" id="PS50158"/>
    </source>
</evidence>
<protein>
    <recommendedName>
        <fullName evidence="3">CCHC-type domain-containing protein</fullName>
    </recommendedName>
</protein>
<feature type="region of interest" description="Disordered" evidence="2">
    <location>
        <begin position="309"/>
        <end position="330"/>
    </location>
</feature>
<evidence type="ECO:0000313" key="5">
    <source>
        <dbReference type="EMBL" id="SYW79239.1"/>
    </source>
</evidence>
<evidence type="ECO:0000313" key="4">
    <source>
        <dbReference type="EMBL" id="SAM68506.1"/>
    </source>
</evidence>
<name>A0A1K0FWW2_9BASI</name>
<accession>A0A1K0FWW2</accession>
<proteinExistence type="predicted"/>
<keyword evidence="1" id="KW-0479">Metal-binding</keyword>
<evidence type="ECO:0000256" key="2">
    <source>
        <dbReference type="SAM" id="MobiDB-lite"/>
    </source>
</evidence>
<dbReference type="PROSITE" id="PS50158">
    <property type="entry name" value="ZF_CCHC"/>
    <property type="match status" value="1"/>
</dbReference>
<keyword evidence="1" id="KW-0862">Zinc</keyword>
<keyword evidence="7" id="KW-1185">Reference proteome</keyword>
<dbReference type="Proteomes" id="UP000179920">
    <property type="component" value="Chromosome II"/>
</dbReference>
<sequence>MSSTPDQTSTGNQPRSEPITMASEVAFHTVSKWLPLAKRLKQSSSIARTNTPHQPIMPFNELPPHQLDRRNLNFGISSGTVRYGVPPTIKLPTPDNQKAAKLSILLQLRKLYPKERTQTVSFIKRNKQKIMDLTWPTEFNPGTSLQINGHSLVFIAAAPKIPETYITIRVIGLDNEIEDKMTDFAATRDHFLYPHNILDFWTTNTIQQHPDEEDPIVSWDSELFLLVDLDVIEGNYQGSSHPADIASLLPGWVAYSRSNYKLIYTSRFDHCHFCKTPDLNVCHTYKECTARLCSRCGSAGHLRRHCPVEREERTRGDNDKATEEEFRGRD</sequence>
<reference evidence="5" key="3">
    <citation type="submission" date="2018-08" db="EMBL/GenBank/DDBJ databases">
        <authorList>
            <person name="Guldener U."/>
        </authorList>
    </citation>
    <scope>NUCLEOTIDE SEQUENCE</scope>
    <source>
        <strain evidence="5">UB2</strain>
    </source>
</reference>
<evidence type="ECO:0000313" key="6">
    <source>
        <dbReference type="Proteomes" id="UP000179920"/>
    </source>
</evidence>
<dbReference type="Proteomes" id="UP000658997">
    <property type="component" value="Unassembled WGS sequence"/>
</dbReference>
<reference evidence="4" key="2">
    <citation type="submission" date="2016-04" db="EMBL/GenBank/DDBJ databases">
        <authorList>
            <person name="Evans L.H."/>
            <person name="Alamgir A."/>
            <person name="Owens N."/>
            <person name="Weber N.D."/>
            <person name="Virtaneva K."/>
            <person name="Barbian K."/>
            <person name="Babar A."/>
            <person name="Rosenke K."/>
        </authorList>
    </citation>
    <scope>NUCLEOTIDE SEQUENCE</scope>
    <source>
        <strain evidence="4">UB2112</strain>
    </source>
</reference>
<dbReference type="GO" id="GO:0008270">
    <property type="term" value="F:zinc ion binding"/>
    <property type="evidence" value="ECO:0007669"/>
    <property type="project" value="UniProtKB-KW"/>
</dbReference>
<keyword evidence="1" id="KW-0863">Zinc-finger</keyword>
<gene>
    <name evidence="5" type="ORF">UBRO2_02923</name>
    <name evidence="4" type="ORF">UBRO_20247</name>
</gene>
<dbReference type="OrthoDB" id="10557323at2759"/>
<dbReference type="AlphaFoldDB" id="A0A1K0FWW2"/>
<evidence type="ECO:0000313" key="7">
    <source>
        <dbReference type="Proteomes" id="UP000658997"/>
    </source>
</evidence>
<dbReference type="EMBL" id="LT558118">
    <property type="protein sequence ID" value="SAM68506.1"/>
    <property type="molecule type" value="Genomic_DNA"/>
</dbReference>